<dbReference type="InterPro" id="IPR001279">
    <property type="entry name" value="Metallo-B-lactamas"/>
</dbReference>
<gene>
    <name evidence="2" type="ORF">ACFYKX_19315</name>
</gene>
<evidence type="ECO:0000313" key="2">
    <source>
        <dbReference type="EMBL" id="MFE8702756.1"/>
    </source>
</evidence>
<protein>
    <submittedName>
        <fullName evidence="2">MBL fold metallo-hydrolase</fullName>
    </submittedName>
</protein>
<sequence length="316" mass="36672">MSRKRYENYDHVQNGTSFSDMLRWNKERRSKKKDLTVQIPHAEQIEVQQLHENNTNSSITWIGHSTFLIQINGKNILTDPVWAKRMGVQKRLTEPGIPINQLPEIDMVVISHGHYDHLDFGTIKKLPGSPTFYVPIGLKSAFTRRGYKKVIEANWWDTFTYQELNISFVPAQHWTKRSINDTNTSHWGGWVMEDSKSSPSIYFVGDTGYFRGFRDISERFNLDIILMPIGAYEPEWFMKISHINPEDSIKAFLELKGKIFIPMHYGAYRLADDTGPEALERLTNEWNCLGLGQEMLKVLAIGETYWAEKNGDEEHD</sequence>
<evidence type="ECO:0000259" key="1">
    <source>
        <dbReference type="SMART" id="SM00849"/>
    </source>
</evidence>
<dbReference type="Pfam" id="PF12706">
    <property type="entry name" value="Lactamase_B_2"/>
    <property type="match status" value="1"/>
</dbReference>
<name>A0ABW6KES4_9BACI</name>
<dbReference type="RefSeq" id="WP_389362716.1">
    <property type="nucleotide sequence ID" value="NZ_JBIACK010000011.1"/>
</dbReference>
<organism evidence="2 3">
    <name type="scientific">Cytobacillus spartinae</name>
    <dbReference type="NCBI Taxonomy" id="3299023"/>
    <lineage>
        <taxon>Bacteria</taxon>
        <taxon>Bacillati</taxon>
        <taxon>Bacillota</taxon>
        <taxon>Bacilli</taxon>
        <taxon>Bacillales</taxon>
        <taxon>Bacillaceae</taxon>
        <taxon>Cytobacillus</taxon>
    </lineage>
</organism>
<dbReference type="Proteomes" id="UP001601059">
    <property type="component" value="Unassembled WGS sequence"/>
</dbReference>
<dbReference type="PANTHER" id="PTHR15032:SF36">
    <property type="entry name" value="METALLO-BETA-LACTAMASE DOMAIN-CONTAINING PROTEIN"/>
    <property type="match status" value="1"/>
</dbReference>
<dbReference type="PIRSF" id="PIRSF038896">
    <property type="entry name" value="NAPE-PLD"/>
    <property type="match status" value="1"/>
</dbReference>
<reference evidence="2 3" key="1">
    <citation type="submission" date="2024-08" db="EMBL/GenBank/DDBJ databases">
        <title>Two novel Cytobacillus novel species.</title>
        <authorList>
            <person name="Liu G."/>
        </authorList>
    </citation>
    <scope>NUCLEOTIDE SEQUENCE [LARGE SCALE GENOMIC DNA]</scope>
    <source>
        <strain evidence="2 3">FJAT-54145</strain>
    </source>
</reference>
<comment type="caution">
    <text evidence="2">The sequence shown here is derived from an EMBL/GenBank/DDBJ whole genome shotgun (WGS) entry which is preliminary data.</text>
</comment>
<feature type="domain" description="Metallo-beta-lactamase" evidence="1">
    <location>
        <begin position="63"/>
        <end position="264"/>
    </location>
</feature>
<dbReference type="Gene3D" id="3.60.15.10">
    <property type="entry name" value="Ribonuclease Z/Hydroxyacylglutathione hydrolase-like"/>
    <property type="match status" value="1"/>
</dbReference>
<evidence type="ECO:0000313" key="3">
    <source>
        <dbReference type="Proteomes" id="UP001601059"/>
    </source>
</evidence>
<dbReference type="EMBL" id="JBIACK010000011">
    <property type="protein sequence ID" value="MFE8702756.1"/>
    <property type="molecule type" value="Genomic_DNA"/>
</dbReference>
<accession>A0ABW6KES4</accession>
<dbReference type="InterPro" id="IPR036866">
    <property type="entry name" value="RibonucZ/Hydroxyglut_hydro"/>
</dbReference>
<dbReference type="PANTHER" id="PTHR15032">
    <property type="entry name" value="N-ACYL-PHOSPHATIDYLETHANOLAMINE-HYDROLYZING PHOSPHOLIPASE D"/>
    <property type="match status" value="1"/>
</dbReference>
<keyword evidence="3" id="KW-1185">Reference proteome</keyword>
<dbReference type="SUPFAM" id="SSF56281">
    <property type="entry name" value="Metallo-hydrolase/oxidoreductase"/>
    <property type="match status" value="1"/>
</dbReference>
<dbReference type="SMART" id="SM00849">
    <property type="entry name" value="Lactamase_B"/>
    <property type="match status" value="1"/>
</dbReference>
<dbReference type="InterPro" id="IPR024884">
    <property type="entry name" value="NAPE-PLD"/>
</dbReference>
<proteinExistence type="predicted"/>